<proteinExistence type="inferred from homology"/>
<reference evidence="9 10" key="1">
    <citation type="journal article" date="2019" name="Microorganisms">
        <title>Genome Insights into the Novel Species Microvirga brassicacearum, a Rapeseed Endophyte with Biotechnological Potential.</title>
        <authorList>
            <person name="Jimenez-Gomez A."/>
            <person name="Saati-Santamaria Z."/>
            <person name="Igual J.M."/>
            <person name="Rivas R."/>
            <person name="Mateos P.F."/>
            <person name="Garcia-Fraile P."/>
        </authorList>
    </citation>
    <scope>NUCLEOTIDE SEQUENCE [LARGE SCALE GENOMIC DNA]</scope>
    <source>
        <strain evidence="9 10">CDVBN77</strain>
    </source>
</reference>
<dbReference type="GO" id="GO:0005886">
    <property type="term" value="C:plasma membrane"/>
    <property type="evidence" value="ECO:0007669"/>
    <property type="project" value="UniProtKB-SubCell"/>
</dbReference>
<organism evidence="9 10">
    <name type="scientific">Microvirga brassicacearum</name>
    <dbReference type="NCBI Taxonomy" id="2580413"/>
    <lineage>
        <taxon>Bacteria</taxon>
        <taxon>Pseudomonadati</taxon>
        <taxon>Pseudomonadota</taxon>
        <taxon>Alphaproteobacteria</taxon>
        <taxon>Hyphomicrobiales</taxon>
        <taxon>Methylobacteriaceae</taxon>
        <taxon>Microvirga</taxon>
    </lineage>
</organism>
<dbReference type="RefSeq" id="WP_150947198.1">
    <property type="nucleotide sequence ID" value="NZ_VCMV01000035.1"/>
</dbReference>
<comment type="caution">
    <text evidence="9">The sequence shown here is derived from an EMBL/GenBank/DDBJ whole genome shotgun (WGS) entry which is preliminary data.</text>
</comment>
<accession>A0A5N3P6U6</accession>
<feature type="transmembrane region" description="Helical" evidence="7">
    <location>
        <begin position="134"/>
        <end position="157"/>
    </location>
</feature>
<keyword evidence="5 7" id="KW-1133">Transmembrane helix</keyword>
<feature type="domain" description="ABC transmembrane type-1" evidence="8">
    <location>
        <begin position="95"/>
        <end position="304"/>
    </location>
</feature>
<evidence type="ECO:0000256" key="6">
    <source>
        <dbReference type="ARBA" id="ARBA00023136"/>
    </source>
</evidence>
<dbReference type="PANTHER" id="PTHR43163">
    <property type="entry name" value="DIPEPTIDE TRANSPORT SYSTEM PERMEASE PROTEIN DPPB-RELATED"/>
    <property type="match status" value="1"/>
</dbReference>
<evidence type="ECO:0000256" key="2">
    <source>
        <dbReference type="ARBA" id="ARBA00022448"/>
    </source>
</evidence>
<comment type="subcellular location">
    <subcellularLocation>
        <location evidence="1 7">Cell membrane</location>
        <topology evidence="1 7">Multi-pass membrane protein</topology>
    </subcellularLocation>
</comment>
<dbReference type="SUPFAM" id="SSF161098">
    <property type="entry name" value="MetI-like"/>
    <property type="match status" value="1"/>
</dbReference>
<dbReference type="PROSITE" id="PS50928">
    <property type="entry name" value="ABC_TM1"/>
    <property type="match status" value="1"/>
</dbReference>
<protein>
    <submittedName>
        <fullName evidence="9">ABC transporter permease</fullName>
    </submittedName>
</protein>
<evidence type="ECO:0000256" key="3">
    <source>
        <dbReference type="ARBA" id="ARBA00022475"/>
    </source>
</evidence>
<dbReference type="GO" id="GO:0055085">
    <property type="term" value="P:transmembrane transport"/>
    <property type="evidence" value="ECO:0007669"/>
    <property type="project" value="InterPro"/>
</dbReference>
<feature type="transmembrane region" description="Helical" evidence="7">
    <location>
        <begin position="177"/>
        <end position="197"/>
    </location>
</feature>
<name>A0A5N3P6U6_9HYPH</name>
<feature type="transmembrane region" description="Helical" evidence="7">
    <location>
        <begin position="101"/>
        <end position="122"/>
    </location>
</feature>
<dbReference type="Pfam" id="PF00528">
    <property type="entry name" value="BPD_transp_1"/>
    <property type="match status" value="1"/>
</dbReference>
<dbReference type="InterPro" id="IPR035906">
    <property type="entry name" value="MetI-like_sf"/>
</dbReference>
<dbReference type="PANTHER" id="PTHR43163:SF6">
    <property type="entry name" value="DIPEPTIDE TRANSPORT SYSTEM PERMEASE PROTEIN DPPB-RELATED"/>
    <property type="match status" value="1"/>
</dbReference>
<dbReference type="EMBL" id="VCMV01000035">
    <property type="protein sequence ID" value="KAB0265449.1"/>
    <property type="molecule type" value="Genomic_DNA"/>
</dbReference>
<sequence>MRAYAIKRILQAIPILMLVSLISFGIMQLVPGDPASLLAGPNATPAELEQVRINLGLDKPFLTQLFIFYGNLLKGDLGHSLLLGKPVTEAVFERSPVSISIALYSLVLTVIFGLAIGVLAAIRHNTWVDQIATSFALIGVSLPNFWLGLVMIVVFSVHLGLLPTGGYVPFTRDPMGWLVAATMPAVSLALMQIGLLARLTRSTMLEVLSQDYIRTARAKGLSEIRVIAKHALANVMIPVVTVLGMILSVLMSGSVIVETVFAIPGIGSLLGNAILGRDYPMIQGGLLFVAAVLLTLNIVVDLLYAYLDPRVRVR</sequence>
<feature type="transmembrane region" description="Helical" evidence="7">
    <location>
        <begin position="12"/>
        <end position="30"/>
    </location>
</feature>
<feature type="transmembrane region" description="Helical" evidence="7">
    <location>
        <begin position="231"/>
        <end position="250"/>
    </location>
</feature>
<keyword evidence="2 7" id="KW-0813">Transport</keyword>
<gene>
    <name evidence="9" type="ORF">FEZ63_18420</name>
</gene>
<dbReference type="OrthoDB" id="9805855at2"/>
<dbReference type="Pfam" id="PF19300">
    <property type="entry name" value="BPD_transp_1_N"/>
    <property type="match status" value="1"/>
</dbReference>
<dbReference type="Proteomes" id="UP000325684">
    <property type="component" value="Unassembled WGS sequence"/>
</dbReference>
<keyword evidence="4 7" id="KW-0812">Transmembrane</keyword>
<evidence type="ECO:0000256" key="4">
    <source>
        <dbReference type="ARBA" id="ARBA00022692"/>
    </source>
</evidence>
<dbReference type="InterPro" id="IPR045621">
    <property type="entry name" value="BPD_transp_1_N"/>
</dbReference>
<evidence type="ECO:0000313" key="9">
    <source>
        <dbReference type="EMBL" id="KAB0265449.1"/>
    </source>
</evidence>
<evidence type="ECO:0000256" key="1">
    <source>
        <dbReference type="ARBA" id="ARBA00004651"/>
    </source>
</evidence>
<feature type="transmembrane region" description="Helical" evidence="7">
    <location>
        <begin position="287"/>
        <end position="307"/>
    </location>
</feature>
<keyword evidence="6 7" id="KW-0472">Membrane</keyword>
<dbReference type="Gene3D" id="1.10.3720.10">
    <property type="entry name" value="MetI-like"/>
    <property type="match status" value="1"/>
</dbReference>
<evidence type="ECO:0000256" key="5">
    <source>
        <dbReference type="ARBA" id="ARBA00022989"/>
    </source>
</evidence>
<comment type="similarity">
    <text evidence="7">Belongs to the binding-protein-dependent transport system permease family.</text>
</comment>
<evidence type="ECO:0000313" key="10">
    <source>
        <dbReference type="Proteomes" id="UP000325684"/>
    </source>
</evidence>
<dbReference type="InterPro" id="IPR000515">
    <property type="entry name" value="MetI-like"/>
</dbReference>
<keyword evidence="3" id="KW-1003">Cell membrane</keyword>
<dbReference type="AlphaFoldDB" id="A0A5N3P6U6"/>
<evidence type="ECO:0000259" key="8">
    <source>
        <dbReference type="PROSITE" id="PS50928"/>
    </source>
</evidence>
<evidence type="ECO:0000256" key="7">
    <source>
        <dbReference type="RuleBase" id="RU363032"/>
    </source>
</evidence>
<dbReference type="CDD" id="cd06261">
    <property type="entry name" value="TM_PBP2"/>
    <property type="match status" value="1"/>
</dbReference>
<keyword evidence="10" id="KW-1185">Reference proteome</keyword>